<gene>
    <name evidence="2" type="ORF">OK344_12825</name>
</gene>
<keyword evidence="1" id="KW-1133">Transmembrane helix</keyword>
<comment type="caution">
    <text evidence="2">The sequence shown here is derived from an EMBL/GenBank/DDBJ whole genome shotgun (WGS) entry which is preliminary data.</text>
</comment>
<reference evidence="2 3" key="1">
    <citation type="submission" date="2022-10" db="EMBL/GenBank/DDBJ databases">
        <title>Kaistella sp. BT-6-1-3.</title>
        <authorList>
            <person name="Ai J."/>
            <person name="Deng Z."/>
        </authorList>
    </citation>
    <scope>NUCLEOTIDE SEQUENCE [LARGE SCALE GENOMIC DNA]</scope>
    <source>
        <strain evidence="2 3">BT6-1-3</strain>
    </source>
</reference>
<organism evidence="2 3">
    <name type="scientific">Kaistella yananensis</name>
    <dbReference type="NCBI Taxonomy" id="2989820"/>
    <lineage>
        <taxon>Bacteria</taxon>
        <taxon>Pseudomonadati</taxon>
        <taxon>Bacteroidota</taxon>
        <taxon>Flavobacteriia</taxon>
        <taxon>Flavobacteriales</taxon>
        <taxon>Weeksellaceae</taxon>
        <taxon>Chryseobacterium group</taxon>
        <taxon>Kaistella</taxon>
    </lineage>
</organism>
<accession>A0ABT3JQT4</accession>
<keyword evidence="3" id="KW-1185">Reference proteome</keyword>
<dbReference type="Proteomes" id="UP001209107">
    <property type="component" value="Unassembled WGS sequence"/>
</dbReference>
<name>A0ABT3JQT4_9FLAO</name>
<keyword evidence="1" id="KW-0812">Transmembrane</keyword>
<evidence type="ECO:0000313" key="2">
    <source>
        <dbReference type="EMBL" id="MCW4453086.1"/>
    </source>
</evidence>
<proteinExistence type="predicted"/>
<evidence type="ECO:0000313" key="3">
    <source>
        <dbReference type="Proteomes" id="UP001209107"/>
    </source>
</evidence>
<evidence type="ECO:0000256" key="1">
    <source>
        <dbReference type="SAM" id="Phobius"/>
    </source>
</evidence>
<sequence>MKFTLENLFIKHVLVTYLKYREPIWIIFWGLVGAAAGTVTFG</sequence>
<dbReference type="RefSeq" id="WP_265145137.1">
    <property type="nucleotide sequence ID" value="NZ_JAPCHZ010000007.1"/>
</dbReference>
<evidence type="ECO:0008006" key="4">
    <source>
        <dbReference type="Google" id="ProtNLM"/>
    </source>
</evidence>
<feature type="transmembrane region" description="Helical" evidence="1">
    <location>
        <begin position="24"/>
        <end position="41"/>
    </location>
</feature>
<dbReference type="EMBL" id="JAPCHZ010000007">
    <property type="protein sequence ID" value="MCW4453086.1"/>
    <property type="molecule type" value="Genomic_DNA"/>
</dbReference>
<protein>
    <recommendedName>
        <fullName evidence="4">ABC transporter permease</fullName>
    </recommendedName>
</protein>
<keyword evidence="1" id="KW-0472">Membrane</keyword>